<name>A0A160DW88_9GAMM</name>
<dbReference type="PROSITE" id="PS50949">
    <property type="entry name" value="HTH_GNTR"/>
    <property type="match status" value="1"/>
</dbReference>
<dbReference type="PANTHER" id="PTHR46577:SF1">
    <property type="entry name" value="HTH-TYPE TRANSCRIPTIONAL REGULATORY PROTEIN GABR"/>
    <property type="match status" value="1"/>
</dbReference>
<dbReference type="Proteomes" id="UP000076830">
    <property type="component" value="Chromosome"/>
</dbReference>
<dbReference type="InterPro" id="IPR051446">
    <property type="entry name" value="HTH_trans_reg/aminotransferase"/>
</dbReference>
<dbReference type="GO" id="GO:0030170">
    <property type="term" value="F:pyridoxal phosphate binding"/>
    <property type="evidence" value="ECO:0007669"/>
    <property type="project" value="InterPro"/>
</dbReference>
<dbReference type="KEGG" id="dko:I596_2875"/>
<keyword evidence="4" id="KW-0238">DNA-binding</keyword>
<dbReference type="PATRIC" id="fig|1300342.3.peg.2802"/>
<dbReference type="Gene3D" id="1.10.10.10">
    <property type="entry name" value="Winged helix-like DNA-binding domain superfamily/Winged helix DNA-binding domain"/>
    <property type="match status" value="1"/>
</dbReference>
<evidence type="ECO:0000313" key="8">
    <source>
        <dbReference type="EMBL" id="ANB18868.1"/>
    </source>
</evidence>
<sequence>MTITGTTAAEIFDSIRLLARGGDLPPGHALPPVRDLAATLGVNRNTVALAYRRLATAGIATTQGRLGTRIRPPHGAGEQEGALPGSPLVDLASGNPAPRWLPDVPALLAQRPYRPRLYGEAPVAPALDAHARRWFDGDCPARFAISLAHGAVDAVERLLAACLVPGDTVAVEDPCFLGSINTLRIGGYQAVGVAVDAEGMRADALDAALAGGAQAVIVTPRAQNPTGCSLSAARARQLRAVLARHRHALVIADDHFSLLSAAGYHDVIPRGARRWAVVRSVSKPFGPDLRLAFVASDTQTAQRLQLRLAPGTGWVSHLLQDVVGACLASPAVTRRIAGARADYARRRDALRAALAAQSVPVLAPADGLNLWLPLPADSRPVTTALARRGWRVRGGEAFGVQAPAHGLRITVSTLDPAQARCLARDLGQVLAAEAD</sequence>
<dbReference type="NCBIfam" id="NF012025">
    <property type="entry name" value="PRK15481.1"/>
    <property type="match status" value="1"/>
</dbReference>
<dbReference type="InterPro" id="IPR036388">
    <property type="entry name" value="WH-like_DNA-bd_sf"/>
</dbReference>
<proteinExistence type="inferred from homology"/>
<dbReference type="GO" id="GO:0003677">
    <property type="term" value="F:DNA binding"/>
    <property type="evidence" value="ECO:0007669"/>
    <property type="project" value="UniProtKB-KW"/>
</dbReference>
<evidence type="ECO:0000256" key="1">
    <source>
        <dbReference type="ARBA" id="ARBA00005384"/>
    </source>
</evidence>
<feature type="region of interest" description="Disordered" evidence="6">
    <location>
        <begin position="65"/>
        <end position="89"/>
    </location>
</feature>
<keyword evidence="5" id="KW-0804">Transcription</keyword>
<dbReference type="InterPro" id="IPR015421">
    <property type="entry name" value="PyrdxlP-dep_Trfase_major"/>
</dbReference>
<evidence type="ECO:0000256" key="5">
    <source>
        <dbReference type="ARBA" id="ARBA00023163"/>
    </source>
</evidence>
<evidence type="ECO:0000256" key="3">
    <source>
        <dbReference type="ARBA" id="ARBA00023015"/>
    </source>
</evidence>
<dbReference type="InterPro" id="IPR000524">
    <property type="entry name" value="Tscrpt_reg_HTH_GntR"/>
</dbReference>
<accession>A0A160DW88</accession>
<comment type="similarity">
    <text evidence="1">In the C-terminal section; belongs to the class-I pyridoxal-phosphate-dependent aminotransferase family.</text>
</comment>
<dbReference type="STRING" id="1300342.I596_2875"/>
<evidence type="ECO:0000256" key="4">
    <source>
        <dbReference type="ARBA" id="ARBA00023125"/>
    </source>
</evidence>
<dbReference type="AlphaFoldDB" id="A0A160DW88"/>
<keyword evidence="9" id="KW-1185">Reference proteome</keyword>
<evidence type="ECO:0000313" key="9">
    <source>
        <dbReference type="Proteomes" id="UP000076830"/>
    </source>
</evidence>
<dbReference type="InterPro" id="IPR036390">
    <property type="entry name" value="WH_DNA-bd_sf"/>
</dbReference>
<dbReference type="SUPFAM" id="SSF46785">
    <property type="entry name" value="Winged helix' DNA-binding domain"/>
    <property type="match status" value="1"/>
</dbReference>
<dbReference type="Pfam" id="PF00392">
    <property type="entry name" value="GntR"/>
    <property type="match status" value="1"/>
</dbReference>
<dbReference type="InterPro" id="IPR015424">
    <property type="entry name" value="PyrdxlP-dep_Trfase"/>
</dbReference>
<dbReference type="Pfam" id="PF00155">
    <property type="entry name" value="Aminotran_1_2"/>
    <property type="match status" value="1"/>
</dbReference>
<feature type="domain" description="HTH gntR-type" evidence="7">
    <location>
        <begin position="5"/>
        <end position="73"/>
    </location>
</feature>
<dbReference type="OrthoDB" id="6626198at2"/>
<dbReference type="EMBL" id="CP015249">
    <property type="protein sequence ID" value="ANB18868.1"/>
    <property type="molecule type" value="Genomic_DNA"/>
</dbReference>
<keyword evidence="3" id="KW-0805">Transcription regulation</keyword>
<gene>
    <name evidence="8" type="ORF">I596_2875</name>
</gene>
<dbReference type="CDD" id="cd00609">
    <property type="entry name" value="AAT_like"/>
    <property type="match status" value="1"/>
</dbReference>
<dbReference type="SUPFAM" id="SSF53383">
    <property type="entry name" value="PLP-dependent transferases"/>
    <property type="match status" value="1"/>
</dbReference>
<organism evidence="8 9">
    <name type="scientific">Dokdonella koreensis DS-123</name>
    <dbReference type="NCBI Taxonomy" id="1300342"/>
    <lineage>
        <taxon>Bacteria</taxon>
        <taxon>Pseudomonadati</taxon>
        <taxon>Pseudomonadota</taxon>
        <taxon>Gammaproteobacteria</taxon>
        <taxon>Lysobacterales</taxon>
        <taxon>Rhodanobacteraceae</taxon>
        <taxon>Dokdonella</taxon>
    </lineage>
</organism>
<dbReference type="SMART" id="SM00345">
    <property type="entry name" value="HTH_GNTR"/>
    <property type="match status" value="1"/>
</dbReference>
<dbReference type="PANTHER" id="PTHR46577">
    <property type="entry name" value="HTH-TYPE TRANSCRIPTIONAL REGULATORY PROTEIN GABR"/>
    <property type="match status" value="1"/>
</dbReference>
<dbReference type="GO" id="GO:0003700">
    <property type="term" value="F:DNA-binding transcription factor activity"/>
    <property type="evidence" value="ECO:0007669"/>
    <property type="project" value="InterPro"/>
</dbReference>
<evidence type="ECO:0000256" key="6">
    <source>
        <dbReference type="SAM" id="MobiDB-lite"/>
    </source>
</evidence>
<dbReference type="RefSeq" id="WP_067648934.1">
    <property type="nucleotide sequence ID" value="NZ_CP015249.1"/>
</dbReference>
<dbReference type="InterPro" id="IPR004839">
    <property type="entry name" value="Aminotransferase_I/II_large"/>
</dbReference>
<reference evidence="8 9" key="1">
    <citation type="submission" date="2016-04" db="EMBL/GenBank/DDBJ databases">
        <title>Complete genome sequence of Dokdonella koreensis DS-123T.</title>
        <authorList>
            <person name="Kim J.F."/>
            <person name="Lee H."/>
            <person name="Kwak M.-J."/>
        </authorList>
    </citation>
    <scope>NUCLEOTIDE SEQUENCE [LARGE SCALE GENOMIC DNA]</scope>
    <source>
        <strain evidence="8 9">DS-123</strain>
    </source>
</reference>
<evidence type="ECO:0000259" key="7">
    <source>
        <dbReference type="PROSITE" id="PS50949"/>
    </source>
</evidence>
<protein>
    <submittedName>
        <fullName evidence="8">Transcriptional regulator of pyridoxine metabolism</fullName>
    </submittedName>
</protein>
<keyword evidence="2" id="KW-0663">Pyridoxal phosphate</keyword>
<evidence type="ECO:0000256" key="2">
    <source>
        <dbReference type="ARBA" id="ARBA00022898"/>
    </source>
</evidence>
<dbReference type="Gene3D" id="3.40.640.10">
    <property type="entry name" value="Type I PLP-dependent aspartate aminotransferase-like (Major domain)"/>
    <property type="match status" value="1"/>
</dbReference>
<dbReference type="CDD" id="cd07377">
    <property type="entry name" value="WHTH_GntR"/>
    <property type="match status" value="1"/>
</dbReference>